<feature type="region of interest" description="Disordered" evidence="1">
    <location>
        <begin position="70"/>
        <end position="93"/>
    </location>
</feature>
<reference evidence="3" key="1">
    <citation type="submission" date="2019-08" db="EMBL/GenBank/DDBJ databases">
        <authorList>
            <person name="Kucharzyk K."/>
            <person name="Murdoch R.W."/>
            <person name="Higgins S."/>
            <person name="Loffler F."/>
        </authorList>
    </citation>
    <scope>NUCLEOTIDE SEQUENCE</scope>
</reference>
<name>A0A644U0I3_9ZZZZ</name>
<gene>
    <name evidence="3" type="ORF">SDC9_18525</name>
</gene>
<dbReference type="GO" id="GO:0003676">
    <property type="term" value="F:nucleic acid binding"/>
    <property type="evidence" value="ECO:0007669"/>
    <property type="project" value="InterPro"/>
</dbReference>
<organism evidence="3">
    <name type="scientific">bioreactor metagenome</name>
    <dbReference type="NCBI Taxonomy" id="1076179"/>
    <lineage>
        <taxon>unclassified sequences</taxon>
        <taxon>metagenomes</taxon>
        <taxon>ecological metagenomes</taxon>
    </lineage>
</organism>
<protein>
    <recommendedName>
        <fullName evidence="2">HNH domain-containing protein</fullName>
    </recommendedName>
</protein>
<evidence type="ECO:0000313" key="3">
    <source>
        <dbReference type="EMBL" id="MPL72735.1"/>
    </source>
</evidence>
<comment type="caution">
    <text evidence="3">The sequence shown here is derived from an EMBL/GenBank/DDBJ whole genome shotgun (WGS) entry which is preliminary data.</text>
</comment>
<dbReference type="GO" id="GO:0008270">
    <property type="term" value="F:zinc ion binding"/>
    <property type="evidence" value="ECO:0007669"/>
    <property type="project" value="InterPro"/>
</dbReference>
<evidence type="ECO:0000259" key="2">
    <source>
        <dbReference type="Pfam" id="PF01844"/>
    </source>
</evidence>
<sequence length="93" mass="10377">MVFTEDVVKNAFDRVNGYCQVCGKKLVYANRGSVQGRGGWDARHIKPVIEGGKDEVRNCMIVCMGCFDKPAPVRSENPPPARPEGLHFGERRK</sequence>
<dbReference type="AlphaFoldDB" id="A0A644U0I3"/>
<dbReference type="Gene3D" id="1.10.30.50">
    <property type="match status" value="1"/>
</dbReference>
<feature type="compositionally biased region" description="Basic and acidic residues" evidence="1">
    <location>
        <begin position="84"/>
        <end position="93"/>
    </location>
</feature>
<proteinExistence type="predicted"/>
<evidence type="ECO:0000256" key="1">
    <source>
        <dbReference type="SAM" id="MobiDB-lite"/>
    </source>
</evidence>
<feature type="domain" description="HNH" evidence="2">
    <location>
        <begin position="19"/>
        <end position="66"/>
    </location>
</feature>
<dbReference type="EMBL" id="VSSQ01000067">
    <property type="protein sequence ID" value="MPL72735.1"/>
    <property type="molecule type" value="Genomic_DNA"/>
</dbReference>
<dbReference type="InterPro" id="IPR002711">
    <property type="entry name" value="HNH"/>
</dbReference>
<accession>A0A644U0I3</accession>
<dbReference type="Pfam" id="PF01844">
    <property type="entry name" value="HNH"/>
    <property type="match status" value="1"/>
</dbReference>
<dbReference type="GO" id="GO:0004519">
    <property type="term" value="F:endonuclease activity"/>
    <property type="evidence" value="ECO:0007669"/>
    <property type="project" value="InterPro"/>
</dbReference>